<proteinExistence type="predicted"/>
<dbReference type="EMBL" id="MCGT01000002">
    <property type="protein sequence ID" value="ORX62261.1"/>
    <property type="molecule type" value="Genomic_DNA"/>
</dbReference>
<name>A0A1X2GW38_9FUNG</name>
<evidence type="ECO:0000313" key="3">
    <source>
        <dbReference type="Proteomes" id="UP000242146"/>
    </source>
</evidence>
<evidence type="ECO:0000256" key="1">
    <source>
        <dbReference type="SAM" id="MobiDB-lite"/>
    </source>
</evidence>
<sequence length="320" mass="34909">MLQHCSVYTSQSLPVLSNEPFPIKSMDNAFPHDLMEPLFGAGDQGLFCDPSLLTYSFGDASSSLESPDLSPMTVSGDEFHSSCPTPTSSPPNTPPTLPKDDIADLGRTLRTNLAFAQQRMMQGLKQSRQPQEQAMYTRLERAQSISSTSHSQHRIHKPSKKVAANTSIIELQANENGFVSVVIRKKSTVSKNGSAKLRILARSLSFKVLNEQEESDDDTSERDDLLQENAKAGDVPATSFQADQNDSSSLLVSPAGAWFPEVSLPMTDTNFGSAVFNNISEQEMIALLQRAGYGVEPPPLIANDELDLTELLDFDRIASA</sequence>
<evidence type="ECO:0000313" key="2">
    <source>
        <dbReference type="EMBL" id="ORX62261.1"/>
    </source>
</evidence>
<reference evidence="2 3" key="1">
    <citation type="submission" date="2016-07" db="EMBL/GenBank/DDBJ databases">
        <title>Pervasive Adenine N6-methylation of Active Genes in Fungi.</title>
        <authorList>
            <consortium name="DOE Joint Genome Institute"/>
            <person name="Mondo S.J."/>
            <person name="Dannebaum R.O."/>
            <person name="Kuo R.C."/>
            <person name="Labutti K."/>
            <person name="Haridas S."/>
            <person name="Kuo A."/>
            <person name="Salamov A."/>
            <person name="Ahrendt S.R."/>
            <person name="Lipzen A."/>
            <person name="Sullivan W."/>
            <person name="Andreopoulos W.B."/>
            <person name="Clum A."/>
            <person name="Lindquist E."/>
            <person name="Daum C."/>
            <person name="Ramamoorthy G.K."/>
            <person name="Gryganskyi A."/>
            <person name="Culley D."/>
            <person name="Magnuson J.K."/>
            <person name="James T.Y."/>
            <person name="O'Malley M.A."/>
            <person name="Stajich J.E."/>
            <person name="Spatafora J.W."/>
            <person name="Visel A."/>
            <person name="Grigoriev I.V."/>
        </authorList>
    </citation>
    <scope>NUCLEOTIDE SEQUENCE [LARGE SCALE GENOMIC DNA]</scope>
    <source>
        <strain evidence="2 3">NRRL 3301</strain>
    </source>
</reference>
<dbReference type="Proteomes" id="UP000242146">
    <property type="component" value="Unassembled WGS sequence"/>
</dbReference>
<feature type="region of interest" description="Disordered" evidence="1">
    <location>
        <begin position="64"/>
        <end position="102"/>
    </location>
</feature>
<comment type="caution">
    <text evidence="2">The sequence shown here is derived from an EMBL/GenBank/DDBJ whole genome shotgun (WGS) entry which is preliminary data.</text>
</comment>
<feature type="compositionally biased region" description="Pro residues" evidence="1">
    <location>
        <begin position="87"/>
        <end position="97"/>
    </location>
</feature>
<gene>
    <name evidence="2" type="ORF">DM01DRAFT_1403937</name>
</gene>
<protein>
    <submittedName>
        <fullName evidence="2">Uncharacterized protein</fullName>
    </submittedName>
</protein>
<keyword evidence="3" id="KW-1185">Reference proteome</keyword>
<organism evidence="2 3">
    <name type="scientific">Hesseltinella vesiculosa</name>
    <dbReference type="NCBI Taxonomy" id="101127"/>
    <lineage>
        <taxon>Eukaryota</taxon>
        <taxon>Fungi</taxon>
        <taxon>Fungi incertae sedis</taxon>
        <taxon>Mucoromycota</taxon>
        <taxon>Mucoromycotina</taxon>
        <taxon>Mucoromycetes</taxon>
        <taxon>Mucorales</taxon>
        <taxon>Cunninghamellaceae</taxon>
        <taxon>Hesseltinella</taxon>
    </lineage>
</organism>
<dbReference type="AlphaFoldDB" id="A0A1X2GW38"/>
<accession>A0A1X2GW38</accession>
<dbReference type="OrthoDB" id="2290632at2759"/>